<proteinExistence type="predicted"/>
<dbReference type="OrthoDB" id="7675395at2"/>
<organism evidence="3 4">
    <name type="scientific">Helicobacter saguini</name>
    <dbReference type="NCBI Taxonomy" id="1548018"/>
    <lineage>
        <taxon>Bacteria</taxon>
        <taxon>Pseudomonadati</taxon>
        <taxon>Campylobacterota</taxon>
        <taxon>Epsilonproteobacteria</taxon>
        <taxon>Campylobacterales</taxon>
        <taxon>Helicobacteraceae</taxon>
        <taxon>Helicobacter</taxon>
    </lineage>
</organism>
<dbReference type="EMBL" id="QBIU01000001">
    <property type="protein sequence ID" value="MWV68816.1"/>
    <property type="molecule type" value="Genomic_DNA"/>
</dbReference>
<keyword evidence="1" id="KW-0732">Signal</keyword>
<comment type="caution">
    <text evidence="3">The sequence shown here is derived from an EMBL/GenBank/DDBJ whole genome shotgun (WGS) entry which is preliminary data.</text>
</comment>
<gene>
    <name evidence="2" type="ORF">DCO61_01930</name>
    <name evidence="3" type="ORF">LS64_005760</name>
</gene>
<feature type="signal peptide" evidence="1">
    <location>
        <begin position="1"/>
        <end position="17"/>
    </location>
</feature>
<reference evidence="3 4" key="2">
    <citation type="journal article" date="2016" name="Infect. Immun.">
        <title>Helicobacter saguini, a Novel Helicobacter Isolated from Cotton-Top Tamarins with Ulcerative Colitis, Has Proinflammatory Properties and Induces Typhlocolitis and Dysplasia in Gnotobiotic IL-10-/- Mice.</title>
        <authorList>
            <person name="Shen Z."/>
            <person name="Mannion A."/>
            <person name="Whary M.T."/>
            <person name="Muthupalani S."/>
            <person name="Sheh A."/>
            <person name="Feng Y."/>
            <person name="Gong G."/>
            <person name="Vandamme P."/>
            <person name="Holcombe H.R."/>
            <person name="Paster B.J."/>
            <person name="Fox J.G."/>
        </authorList>
    </citation>
    <scope>NUCLEOTIDE SEQUENCE [LARGE SCALE GENOMIC DNA]</scope>
    <source>
        <strain evidence="3 4">MIT 97-6194</strain>
    </source>
</reference>
<dbReference type="Proteomes" id="UP000477070">
    <property type="component" value="Unassembled WGS sequence"/>
</dbReference>
<evidence type="ECO:0008006" key="6">
    <source>
        <dbReference type="Google" id="ProtNLM"/>
    </source>
</evidence>
<name>A0A347W086_9HELI</name>
<accession>A0A347W086</accession>
<evidence type="ECO:0000313" key="3">
    <source>
        <dbReference type="EMBL" id="TLD94433.1"/>
    </source>
</evidence>
<evidence type="ECO:0000256" key="1">
    <source>
        <dbReference type="SAM" id="SignalP"/>
    </source>
</evidence>
<dbReference type="Proteomes" id="UP000029714">
    <property type="component" value="Unassembled WGS sequence"/>
</dbReference>
<keyword evidence="4" id="KW-1185">Reference proteome</keyword>
<reference evidence="3 4" key="1">
    <citation type="journal article" date="2014" name="Genome Announc.">
        <title>Draft genome sequences of eight enterohepatic helicobacter species isolated from both laboratory and wild rodents.</title>
        <authorList>
            <person name="Sheh A."/>
            <person name="Shen Z."/>
            <person name="Fox J.G."/>
        </authorList>
    </citation>
    <scope>NUCLEOTIDE SEQUENCE [LARGE SCALE GENOMIC DNA]</scope>
    <source>
        <strain evidence="3 4">MIT 97-6194</strain>
    </source>
</reference>
<evidence type="ECO:0000313" key="5">
    <source>
        <dbReference type="Proteomes" id="UP000477070"/>
    </source>
</evidence>
<protein>
    <recommendedName>
        <fullName evidence="6">ATP-binding protein</fullName>
    </recommendedName>
</protein>
<reference evidence="3" key="3">
    <citation type="submission" date="2018-04" db="EMBL/GenBank/DDBJ databases">
        <authorList>
            <person name="Sheh A."/>
            <person name="Shen Z."/>
            <person name="Mannion A.J."/>
            <person name="Fox J.G."/>
        </authorList>
    </citation>
    <scope>NUCLEOTIDE SEQUENCE</scope>
    <source>
        <strain evidence="3">MIT 97-6194</strain>
    </source>
</reference>
<evidence type="ECO:0000313" key="2">
    <source>
        <dbReference type="EMBL" id="MWV68816.1"/>
    </source>
</evidence>
<feature type="chain" id="PRO_5036329040" description="ATP-binding protein" evidence="1">
    <location>
        <begin position="18"/>
        <end position="281"/>
    </location>
</feature>
<dbReference type="AlphaFoldDB" id="A0A347W086"/>
<sequence>MNIVYIFIFLFSSFLFAKDSNMVSISGLQGPQAVVSNANNIYVSNAGIYKNNIKKESGFISRLDGKGKIVELKFIDNLDYPKGIAVLNNVLYVVDINTLKGFNLSTKKQVLNMQIKGANALSDIATSNDTLYVSDSKAGVIYAVDIKKKNYHVFIAIESSLGQPNGIGINGNFLYVGTSDSTRFETLKGNVFRIDLESKSVYLTSSYNSNIYGLEITKQGIIMLSGYDSNGDVRFYSITGDSKIFEVDLNIKLKSALYFTYSNDALWIPDSKQNRVFKVMP</sequence>
<dbReference type="EMBL" id="JRMP02000007">
    <property type="protein sequence ID" value="TLD94433.1"/>
    <property type="molecule type" value="Genomic_DNA"/>
</dbReference>
<reference evidence="2 5" key="4">
    <citation type="submission" date="2019-12" db="EMBL/GenBank/DDBJ databases">
        <title>Multi-Generational Helicobacter saguini Isolates.</title>
        <authorList>
            <person name="Mannion A."/>
            <person name="Shen Z."/>
            <person name="Fox J.G."/>
        </authorList>
    </citation>
    <scope>NUCLEOTIDE SEQUENCE [LARGE SCALE GENOMIC DNA]</scope>
    <source>
        <strain evidence="2">16-048</strain>
        <strain evidence="5">16-048 (F4)</strain>
    </source>
</reference>
<dbReference type="Gene3D" id="2.120.10.30">
    <property type="entry name" value="TolB, C-terminal domain"/>
    <property type="match status" value="1"/>
</dbReference>
<evidence type="ECO:0000313" key="4">
    <source>
        <dbReference type="Proteomes" id="UP000029714"/>
    </source>
</evidence>
<dbReference type="SUPFAM" id="SSF101898">
    <property type="entry name" value="NHL repeat"/>
    <property type="match status" value="1"/>
</dbReference>
<dbReference type="RefSeq" id="WP_052062354.1">
    <property type="nucleotide sequence ID" value="NZ_JRMP02000007.1"/>
</dbReference>
<dbReference type="InterPro" id="IPR011042">
    <property type="entry name" value="6-blade_b-propeller_TolB-like"/>
</dbReference>